<evidence type="ECO:0000256" key="3">
    <source>
        <dbReference type="ARBA" id="ARBA00023315"/>
    </source>
</evidence>
<dbReference type="EC" id="2.3.1.-" evidence="4"/>
<keyword evidence="3 4" id="KW-0012">Acyltransferase</keyword>
<reference evidence="6" key="1">
    <citation type="journal article" date="2019" name="Int. J. Syst. Evol. Microbiol.">
        <title>The Global Catalogue of Microorganisms (GCM) 10K type strain sequencing project: providing services to taxonomists for standard genome sequencing and annotation.</title>
        <authorList>
            <consortium name="The Broad Institute Genomics Platform"/>
            <consortium name="The Broad Institute Genome Sequencing Center for Infectious Disease"/>
            <person name="Wu L."/>
            <person name="Ma J."/>
        </authorList>
    </citation>
    <scope>NUCLEOTIDE SEQUENCE [LARGE SCALE GENOMIC DNA]</scope>
    <source>
        <strain evidence="6">ZS-35-S2</strain>
    </source>
</reference>
<dbReference type="InterPro" id="IPR028345">
    <property type="entry name" value="Antibiotic_NAT-like"/>
</dbReference>
<name>A0ABW1KF56_9ACTN</name>
<evidence type="ECO:0000256" key="4">
    <source>
        <dbReference type="RuleBase" id="RU365031"/>
    </source>
</evidence>
<sequence>MTVEVIGRAGLAAGLRALGIPGGATVLVNCAMSRIEPVPGGPATLLAALLDVLGEAGTVVMPTQTPGNSITSRAFLAATAGLSAEQVAAAEARIPPFDPANSPSQGMGALAEHLRQRDDAVRSHHPQVSFAALGADAAAVTAVHDLECHLGERSPLGALYAADALVLLLGVDYSACTALHLAEYRRRRPAPHRAYRAYLLDHQGRRVRRDFRALDLDDGDFPLIGRALDDMSFVRIGRVGGALCRLIRMRPAVDYAGRWMDEHRKP</sequence>
<dbReference type="Proteomes" id="UP001596203">
    <property type="component" value="Unassembled WGS sequence"/>
</dbReference>
<keyword evidence="6" id="KW-1185">Reference proteome</keyword>
<evidence type="ECO:0000256" key="1">
    <source>
        <dbReference type="ARBA" id="ARBA00006383"/>
    </source>
</evidence>
<comment type="similarity">
    <text evidence="1 4">Belongs to the antibiotic N-acetyltransferase family.</text>
</comment>
<protein>
    <recommendedName>
        <fullName evidence="4">Aminoglycoside N(3)-acetyltransferase</fullName>
        <ecNumber evidence="4">2.3.1.-</ecNumber>
    </recommendedName>
</protein>
<organism evidence="5 6">
    <name type="scientific">Plantactinospora solaniradicis</name>
    <dbReference type="NCBI Taxonomy" id="1723736"/>
    <lineage>
        <taxon>Bacteria</taxon>
        <taxon>Bacillati</taxon>
        <taxon>Actinomycetota</taxon>
        <taxon>Actinomycetes</taxon>
        <taxon>Micromonosporales</taxon>
        <taxon>Micromonosporaceae</taxon>
        <taxon>Plantactinospora</taxon>
    </lineage>
</organism>
<dbReference type="Pfam" id="PF02522">
    <property type="entry name" value="Antibiotic_NAT"/>
    <property type="match status" value="1"/>
</dbReference>
<dbReference type="RefSeq" id="WP_377425466.1">
    <property type="nucleotide sequence ID" value="NZ_JBHSPR010000020.1"/>
</dbReference>
<accession>A0ABW1KF56</accession>
<dbReference type="InterPro" id="IPR003679">
    <property type="entry name" value="Amioglycoside_AcTrfase"/>
</dbReference>
<comment type="catalytic activity">
    <reaction evidence="4">
        <text>a 2-deoxystreptamine antibiotic + acetyl-CoA = an N(3)-acetyl-2-deoxystreptamine antibiotic + CoA + H(+)</text>
        <dbReference type="Rhea" id="RHEA:12665"/>
        <dbReference type="ChEBI" id="CHEBI:15378"/>
        <dbReference type="ChEBI" id="CHEBI:57287"/>
        <dbReference type="ChEBI" id="CHEBI:57288"/>
        <dbReference type="ChEBI" id="CHEBI:57921"/>
        <dbReference type="ChEBI" id="CHEBI:77452"/>
        <dbReference type="EC" id="2.3.1.81"/>
    </reaction>
</comment>
<dbReference type="EMBL" id="JBHSPR010000020">
    <property type="protein sequence ID" value="MFC6019489.1"/>
    <property type="molecule type" value="Genomic_DNA"/>
</dbReference>
<evidence type="ECO:0000313" key="6">
    <source>
        <dbReference type="Proteomes" id="UP001596203"/>
    </source>
</evidence>
<evidence type="ECO:0000313" key="5">
    <source>
        <dbReference type="EMBL" id="MFC6019489.1"/>
    </source>
</evidence>
<dbReference type="SUPFAM" id="SSF110710">
    <property type="entry name" value="TTHA0583/YokD-like"/>
    <property type="match status" value="1"/>
</dbReference>
<keyword evidence="2 4" id="KW-0808">Transferase</keyword>
<proteinExistence type="inferred from homology"/>
<dbReference type="PANTHER" id="PTHR11104">
    <property type="entry name" value="AMINOGLYCOSIDE N3-ACETYLTRANSFERASE"/>
    <property type="match status" value="1"/>
</dbReference>
<gene>
    <name evidence="5" type="ORF">ACFP2T_25185</name>
</gene>
<comment type="caution">
    <text evidence="5">The sequence shown here is derived from an EMBL/GenBank/DDBJ whole genome shotgun (WGS) entry which is preliminary data.</text>
</comment>
<evidence type="ECO:0000256" key="2">
    <source>
        <dbReference type="ARBA" id="ARBA00022679"/>
    </source>
</evidence>
<keyword evidence="4" id="KW-0046">Antibiotic resistance</keyword>
<dbReference type="PANTHER" id="PTHR11104:SF0">
    <property type="entry name" value="SPBETA PROPHAGE-DERIVED AMINOGLYCOSIDE N(3')-ACETYLTRANSFERASE-LIKE PROTEIN YOKD"/>
    <property type="match status" value="1"/>
</dbReference>